<gene>
    <name evidence="4" type="ORF">B0J12DRAFT_720190</name>
</gene>
<evidence type="ECO:0000313" key="4">
    <source>
        <dbReference type="EMBL" id="KAH7044457.1"/>
    </source>
</evidence>
<keyword evidence="5" id="KW-1185">Reference proteome</keyword>
<evidence type="ECO:0000313" key="5">
    <source>
        <dbReference type="Proteomes" id="UP000774617"/>
    </source>
</evidence>
<organism evidence="4 5">
    <name type="scientific">Macrophomina phaseolina</name>
    <dbReference type="NCBI Taxonomy" id="35725"/>
    <lineage>
        <taxon>Eukaryota</taxon>
        <taxon>Fungi</taxon>
        <taxon>Dikarya</taxon>
        <taxon>Ascomycota</taxon>
        <taxon>Pezizomycotina</taxon>
        <taxon>Dothideomycetes</taxon>
        <taxon>Dothideomycetes incertae sedis</taxon>
        <taxon>Botryosphaeriales</taxon>
        <taxon>Botryosphaeriaceae</taxon>
        <taxon>Macrophomina</taxon>
    </lineage>
</organism>
<dbReference type="InterPro" id="IPR036465">
    <property type="entry name" value="vWFA_dom_sf"/>
</dbReference>
<feature type="compositionally biased region" description="Low complexity" evidence="1">
    <location>
        <begin position="738"/>
        <end position="751"/>
    </location>
</feature>
<dbReference type="InterPro" id="IPR013694">
    <property type="entry name" value="VIT"/>
</dbReference>
<feature type="domain" description="VIT" evidence="3">
    <location>
        <begin position="15"/>
        <end position="147"/>
    </location>
</feature>
<dbReference type="PANTHER" id="PTHR45737:SF6">
    <property type="entry name" value="VON WILLEBRAND FACTOR A DOMAIN-CONTAINING PROTEIN 5A"/>
    <property type="match status" value="1"/>
</dbReference>
<dbReference type="PANTHER" id="PTHR45737">
    <property type="entry name" value="VON WILLEBRAND FACTOR A DOMAIN-CONTAINING PROTEIN 5A"/>
    <property type="match status" value="1"/>
</dbReference>
<dbReference type="PROSITE" id="PS51468">
    <property type="entry name" value="VIT"/>
    <property type="match status" value="1"/>
</dbReference>
<evidence type="ECO:0000259" key="3">
    <source>
        <dbReference type="PROSITE" id="PS51468"/>
    </source>
</evidence>
<dbReference type="SMART" id="SM00609">
    <property type="entry name" value="VIT"/>
    <property type="match status" value="1"/>
</dbReference>
<sequence length="948" mass="103030">MAQGHICGFYYSTYRPENPYWNQWQRHYLPQVSLKSHTTILSRTSRTVLTQTFTHYDQTKAIKNVRYTFPLYDGVSVVGFTCRVGDRIIKGQVKEKETAKADFDAAVERGETAGLLEQLPDASDVFTTTIGNIPPGATLVSEITYLGELKHDAEIDGIRFTIPTAIAPRYGEYPGELLSKADTPSAQDNYGMEIVVDVVLHDYGRIRQVLSPTHPVAVSMGTTSVHPEANPLLTKASATLSLGTAELEKDFVLQVIANDIITPTAYLEVHPRIPRQRALMVTLVPRFQLPSIKPEIVFICDRSGSMSGSRIATARSALRVFLKSLPLGVKFNICSFGSSYSFLWPKSKSYTQDSLNEALCHVETFDSNYGGTEIFAPLQASIANRYKDMELEVMLLTDGDVWQHEVIFAYLNEQIQEKKDPIRVFTLGVGLNASSALVEGVARAGNGFSQAVGDNEKLDGKVVRMLRGALTPHINDYSLEVRYTEEKKSEKDTSAEDGFEIIEKVTDSLRVDLKLQDGELKEEEKEQKKPISLFDESVNLDTTHIDSTSSDGADRFAHLPPLNAPAILQAPSRIPSLFPFNRTTIYMLLSPNSPAAERTPTSVILRGTSKQGPLELEIPVSVLAENDGKNVTIHQLAARKAILELEEGRGWLVDAVDPTGTKLQENMEGRWDELVQREAVRLGVDFQVGGKWCSFPHLVLLSNPTGTGGSDAAPSIPKTSDSCPRLTRLPAWARKKPSPTTRGASCSSSSSPTATVASCIVAAAAPPPPAATAAAFAAAAAAPHGVAGFFSADSDAAAGGAGWAPADEGNFASYGAAAAFLEPSTTHDRDQTLPNVEIQAQMVDWDALTPLETLVELQSFEGCWEWEDRLLRLVGVSREAAAQSSVVPGRLAATALAVVFLRRRLARESESWALVVEKAEAWVEASEGPGGGDWGRLAGVMEGLVEKV</sequence>
<dbReference type="SUPFAM" id="SSF53300">
    <property type="entry name" value="vWA-like"/>
    <property type="match status" value="1"/>
</dbReference>
<protein>
    <submittedName>
        <fullName evidence="4">von Willebrand domain-containing protein</fullName>
    </submittedName>
</protein>
<comment type="caution">
    <text evidence="4">The sequence shown here is derived from an EMBL/GenBank/DDBJ whole genome shotgun (WGS) entry which is preliminary data.</text>
</comment>
<evidence type="ECO:0000259" key="2">
    <source>
        <dbReference type="PROSITE" id="PS50234"/>
    </source>
</evidence>
<dbReference type="Gene3D" id="3.40.50.410">
    <property type="entry name" value="von Willebrand factor, type A domain"/>
    <property type="match status" value="1"/>
</dbReference>
<dbReference type="EMBL" id="JAGTJR010000020">
    <property type="protein sequence ID" value="KAH7044457.1"/>
    <property type="molecule type" value="Genomic_DNA"/>
</dbReference>
<dbReference type="Pfam" id="PF13768">
    <property type="entry name" value="VWA_3"/>
    <property type="match status" value="1"/>
</dbReference>
<feature type="region of interest" description="Disordered" evidence="1">
    <location>
        <begin position="731"/>
        <end position="751"/>
    </location>
</feature>
<dbReference type="InterPro" id="IPR002035">
    <property type="entry name" value="VWF_A"/>
</dbReference>
<dbReference type="PROSITE" id="PS50234">
    <property type="entry name" value="VWFA"/>
    <property type="match status" value="1"/>
</dbReference>
<name>A0ABQ8G4M6_9PEZI</name>
<dbReference type="SMART" id="SM00327">
    <property type="entry name" value="VWA"/>
    <property type="match status" value="1"/>
</dbReference>
<accession>A0ABQ8G4M6</accession>
<evidence type="ECO:0000256" key="1">
    <source>
        <dbReference type="SAM" id="MobiDB-lite"/>
    </source>
</evidence>
<dbReference type="Pfam" id="PF08487">
    <property type="entry name" value="VIT"/>
    <property type="match status" value="1"/>
</dbReference>
<dbReference type="Proteomes" id="UP000774617">
    <property type="component" value="Unassembled WGS sequence"/>
</dbReference>
<proteinExistence type="predicted"/>
<reference evidence="4 5" key="1">
    <citation type="journal article" date="2021" name="Nat. Commun.">
        <title>Genetic determinants of endophytism in the Arabidopsis root mycobiome.</title>
        <authorList>
            <person name="Mesny F."/>
            <person name="Miyauchi S."/>
            <person name="Thiergart T."/>
            <person name="Pickel B."/>
            <person name="Atanasova L."/>
            <person name="Karlsson M."/>
            <person name="Huettel B."/>
            <person name="Barry K.W."/>
            <person name="Haridas S."/>
            <person name="Chen C."/>
            <person name="Bauer D."/>
            <person name="Andreopoulos W."/>
            <person name="Pangilinan J."/>
            <person name="LaButti K."/>
            <person name="Riley R."/>
            <person name="Lipzen A."/>
            <person name="Clum A."/>
            <person name="Drula E."/>
            <person name="Henrissat B."/>
            <person name="Kohler A."/>
            <person name="Grigoriev I.V."/>
            <person name="Martin F.M."/>
            <person name="Hacquard S."/>
        </authorList>
    </citation>
    <scope>NUCLEOTIDE SEQUENCE [LARGE SCALE GENOMIC DNA]</scope>
    <source>
        <strain evidence="4 5">MPI-SDFR-AT-0080</strain>
    </source>
</reference>
<feature type="domain" description="VWFA" evidence="2">
    <location>
        <begin position="295"/>
        <end position="466"/>
    </location>
</feature>